<dbReference type="PANTHER" id="PTHR19338">
    <property type="entry name" value="TRANSLOCASE OF INNER MITOCHONDRIAL MEMBRANE 13 HOMOLOG"/>
    <property type="match status" value="1"/>
</dbReference>
<accession>A0A9R0SSZ5</accession>
<evidence type="ECO:0000313" key="3">
    <source>
        <dbReference type="Proteomes" id="UP000324705"/>
    </source>
</evidence>
<dbReference type="Proteomes" id="UP000324705">
    <property type="component" value="Chromosome 4A"/>
</dbReference>
<dbReference type="Gene3D" id="3.40.50.300">
    <property type="entry name" value="P-loop containing nucleotide triphosphate hydrolases"/>
    <property type="match status" value="1"/>
</dbReference>
<gene>
    <name evidence="2" type="ORF">TRITD_4Av1G263840</name>
</gene>
<organism evidence="2 3">
    <name type="scientific">Triticum turgidum subsp. durum</name>
    <name type="common">Durum wheat</name>
    <name type="synonym">Triticum durum</name>
    <dbReference type="NCBI Taxonomy" id="4567"/>
    <lineage>
        <taxon>Eukaryota</taxon>
        <taxon>Viridiplantae</taxon>
        <taxon>Streptophyta</taxon>
        <taxon>Embryophyta</taxon>
        <taxon>Tracheophyta</taxon>
        <taxon>Spermatophyta</taxon>
        <taxon>Magnoliopsida</taxon>
        <taxon>Liliopsida</taxon>
        <taxon>Poales</taxon>
        <taxon>Poaceae</taxon>
        <taxon>BOP clade</taxon>
        <taxon>Pooideae</taxon>
        <taxon>Triticodae</taxon>
        <taxon>Triticeae</taxon>
        <taxon>Triticinae</taxon>
        <taxon>Triticum</taxon>
    </lineage>
</organism>
<evidence type="ECO:0000259" key="1">
    <source>
        <dbReference type="Pfam" id="PF00931"/>
    </source>
</evidence>
<sequence>MPTPYEETSDIVINDRMNVFINSLTNDGADQQQLKVVSILGSACLGKTTFAKVLYNKLDKRYHCRAFIRVSRKPDMKRIFRDMLLQLQRQHPPQHYQEIDLIHNIKKYLQGI</sequence>
<dbReference type="Pfam" id="PF00931">
    <property type="entry name" value="NB-ARC"/>
    <property type="match status" value="1"/>
</dbReference>
<evidence type="ECO:0000313" key="2">
    <source>
        <dbReference type="EMBL" id="VAI00349.1"/>
    </source>
</evidence>
<name>A0A9R0SSZ5_TRITD</name>
<keyword evidence="3" id="KW-1185">Reference proteome</keyword>
<dbReference type="EMBL" id="LT934117">
    <property type="protein sequence ID" value="VAI00349.1"/>
    <property type="molecule type" value="Genomic_DNA"/>
</dbReference>
<proteinExistence type="predicted"/>
<dbReference type="GO" id="GO:0043531">
    <property type="term" value="F:ADP binding"/>
    <property type="evidence" value="ECO:0007669"/>
    <property type="project" value="InterPro"/>
</dbReference>
<dbReference type="SUPFAM" id="SSF52540">
    <property type="entry name" value="P-loop containing nucleoside triphosphate hydrolases"/>
    <property type="match status" value="1"/>
</dbReference>
<dbReference type="PANTHER" id="PTHR19338:SF25">
    <property type="entry name" value="NB-ARC DOMAIN-CONTAINING PROTEIN"/>
    <property type="match status" value="1"/>
</dbReference>
<dbReference type="Gramene" id="TRITD4Av1G263840.4">
    <property type="protein sequence ID" value="TRITD4Av1G263840.4"/>
    <property type="gene ID" value="TRITD4Av1G263840"/>
</dbReference>
<dbReference type="InterPro" id="IPR027417">
    <property type="entry name" value="P-loop_NTPase"/>
</dbReference>
<feature type="domain" description="NB-ARC" evidence="1">
    <location>
        <begin position="20"/>
        <end position="110"/>
    </location>
</feature>
<dbReference type="AlphaFoldDB" id="A0A9R0SSZ5"/>
<dbReference type="InterPro" id="IPR002182">
    <property type="entry name" value="NB-ARC"/>
</dbReference>
<reference evidence="2 3" key="1">
    <citation type="submission" date="2017-09" db="EMBL/GenBank/DDBJ databases">
        <authorList>
            <consortium name="International Durum Wheat Genome Sequencing Consortium (IDWGSC)"/>
            <person name="Milanesi L."/>
        </authorList>
    </citation>
    <scope>NUCLEOTIDE SEQUENCE [LARGE SCALE GENOMIC DNA]</scope>
    <source>
        <strain evidence="3">cv. Svevo</strain>
    </source>
</reference>
<protein>
    <recommendedName>
        <fullName evidence="1">NB-ARC domain-containing protein</fullName>
    </recommendedName>
</protein>